<dbReference type="STRING" id="299467.A0A443QXL7"/>
<dbReference type="InterPro" id="IPR007233">
    <property type="entry name" value="TRAPPC"/>
</dbReference>
<dbReference type="OrthoDB" id="246406at2759"/>
<dbReference type="Proteomes" id="UP000288716">
    <property type="component" value="Unassembled WGS sequence"/>
</dbReference>
<evidence type="ECO:0000256" key="2">
    <source>
        <dbReference type="ARBA" id="ARBA00022892"/>
    </source>
</evidence>
<keyword evidence="1" id="KW-0813">Transport</keyword>
<comment type="caution">
    <text evidence="4">The sequence shown here is derived from an EMBL/GenBank/DDBJ whole genome shotgun (WGS) entry which is preliminary data.</text>
</comment>
<dbReference type="GO" id="GO:0030008">
    <property type="term" value="C:TRAPP complex"/>
    <property type="evidence" value="ECO:0007669"/>
    <property type="project" value="InterPro"/>
</dbReference>
<protein>
    <submittedName>
        <fullName evidence="4">Trafficking protein particle complex subunit 4-like protein</fullName>
    </submittedName>
</protein>
<evidence type="ECO:0000313" key="4">
    <source>
        <dbReference type="EMBL" id="RWS07733.1"/>
    </source>
</evidence>
<feature type="transmembrane region" description="Helical" evidence="3">
    <location>
        <begin position="44"/>
        <end position="65"/>
    </location>
</feature>
<feature type="non-terminal residue" evidence="4">
    <location>
        <position position="1"/>
    </location>
</feature>
<proteinExistence type="predicted"/>
<evidence type="ECO:0000256" key="1">
    <source>
        <dbReference type="ARBA" id="ARBA00022448"/>
    </source>
</evidence>
<gene>
    <name evidence="4" type="ORF">B4U80_08400</name>
</gene>
<organism evidence="4 5">
    <name type="scientific">Leptotrombidium deliense</name>
    <dbReference type="NCBI Taxonomy" id="299467"/>
    <lineage>
        <taxon>Eukaryota</taxon>
        <taxon>Metazoa</taxon>
        <taxon>Ecdysozoa</taxon>
        <taxon>Arthropoda</taxon>
        <taxon>Chelicerata</taxon>
        <taxon>Arachnida</taxon>
        <taxon>Acari</taxon>
        <taxon>Acariformes</taxon>
        <taxon>Trombidiformes</taxon>
        <taxon>Prostigmata</taxon>
        <taxon>Anystina</taxon>
        <taxon>Parasitengona</taxon>
        <taxon>Trombiculoidea</taxon>
        <taxon>Trombiculidae</taxon>
        <taxon>Leptotrombidium</taxon>
    </lineage>
</organism>
<keyword evidence="2" id="KW-0931">ER-Golgi transport</keyword>
<dbReference type="AlphaFoldDB" id="A0A443QXL7"/>
<dbReference type="EMBL" id="NCKV01051130">
    <property type="protein sequence ID" value="RWS07733.1"/>
    <property type="molecule type" value="Genomic_DNA"/>
</dbReference>
<keyword evidence="3" id="KW-1133">Transmembrane helix</keyword>
<dbReference type="VEuPathDB" id="VectorBase:LDEU014141"/>
<reference evidence="4 5" key="1">
    <citation type="journal article" date="2018" name="Gigascience">
        <title>Genomes of trombidid mites reveal novel predicted allergens and laterally-transferred genes associated with secondary metabolism.</title>
        <authorList>
            <person name="Dong X."/>
            <person name="Chaisiri K."/>
            <person name="Xia D."/>
            <person name="Armstrong S.D."/>
            <person name="Fang Y."/>
            <person name="Donnelly M.J."/>
            <person name="Kadowaki T."/>
            <person name="McGarry J.W."/>
            <person name="Darby A.C."/>
            <person name="Makepeace B.L."/>
        </authorList>
    </citation>
    <scope>NUCLEOTIDE SEQUENCE [LARGE SCALE GENOMIC DNA]</scope>
    <source>
        <strain evidence="4">UoL-UT</strain>
    </source>
</reference>
<keyword evidence="3" id="KW-0812">Transmembrane</keyword>
<evidence type="ECO:0000313" key="5">
    <source>
        <dbReference type="Proteomes" id="UP000288716"/>
    </source>
</evidence>
<feature type="transmembrane region" description="Helical" evidence="3">
    <location>
        <begin position="7"/>
        <end position="24"/>
    </location>
</feature>
<name>A0A443QXL7_9ACAR</name>
<dbReference type="Pfam" id="PF04099">
    <property type="entry name" value="Sybindin"/>
    <property type="match status" value="1"/>
</dbReference>
<accession>A0A443QXL7</accession>
<keyword evidence="3" id="KW-0472">Membrane</keyword>
<keyword evidence="5" id="KW-1185">Reference proteome</keyword>
<evidence type="ECO:0000256" key="3">
    <source>
        <dbReference type="SAM" id="Phobius"/>
    </source>
</evidence>
<sequence>LTTNEKIVLASMFHSYAIAALQVYSPKNKVGSKSKSSSSGIEVLETITFDFIAIKFIVICDVLSLSSGKDALLRKV</sequence>
<dbReference type="GO" id="GO:0016192">
    <property type="term" value="P:vesicle-mediated transport"/>
    <property type="evidence" value="ECO:0007669"/>
    <property type="project" value="UniProtKB-KW"/>
</dbReference>